<organism evidence="2 3">
    <name type="scientific">Drechslerella dactyloides</name>
    <name type="common">Nematode-trapping fungus</name>
    <name type="synonym">Arthrobotrys dactyloides</name>
    <dbReference type="NCBI Taxonomy" id="74499"/>
    <lineage>
        <taxon>Eukaryota</taxon>
        <taxon>Fungi</taxon>
        <taxon>Dikarya</taxon>
        <taxon>Ascomycota</taxon>
        <taxon>Pezizomycotina</taxon>
        <taxon>Orbiliomycetes</taxon>
        <taxon>Orbiliales</taxon>
        <taxon>Orbiliaceae</taxon>
        <taxon>Drechslerella</taxon>
    </lineage>
</organism>
<evidence type="ECO:0000313" key="2">
    <source>
        <dbReference type="EMBL" id="KAJ6262343.1"/>
    </source>
</evidence>
<dbReference type="InterPro" id="IPR007224">
    <property type="entry name" value="TIF_Rrn11"/>
</dbReference>
<accession>A0AAD6NMK6</accession>
<feature type="region of interest" description="Disordered" evidence="1">
    <location>
        <begin position="25"/>
        <end position="65"/>
    </location>
</feature>
<comment type="caution">
    <text evidence="2">The sequence shown here is derived from an EMBL/GenBank/DDBJ whole genome shotgun (WGS) entry which is preliminary data.</text>
</comment>
<evidence type="ECO:0000256" key="1">
    <source>
        <dbReference type="SAM" id="MobiDB-lite"/>
    </source>
</evidence>
<gene>
    <name evidence="2" type="ORF">Dda_3150</name>
</gene>
<dbReference type="PANTHER" id="PTHR28244">
    <property type="entry name" value="RNA POLYMERASE I-SPECIFIC TRANSCRIPTION INITIATION FACTOR RRN11"/>
    <property type="match status" value="1"/>
</dbReference>
<dbReference type="AlphaFoldDB" id="A0AAD6NMK6"/>
<dbReference type="EMBL" id="JAQGDS010000003">
    <property type="protein sequence ID" value="KAJ6262343.1"/>
    <property type="molecule type" value="Genomic_DNA"/>
</dbReference>
<dbReference type="Proteomes" id="UP001221413">
    <property type="component" value="Unassembled WGS sequence"/>
</dbReference>
<dbReference type="GO" id="GO:0042790">
    <property type="term" value="P:nucleolar large rRNA transcription by RNA polymerase I"/>
    <property type="evidence" value="ECO:0007669"/>
    <property type="project" value="TreeGrafter"/>
</dbReference>
<name>A0AAD6NMK6_DREDA</name>
<protein>
    <submittedName>
        <fullName evidence="2">Uncharacterized protein</fullName>
    </submittedName>
</protein>
<keyword evidence="3" id="KW-1185">Reference proteome</keyword>
<feature type="compositionally biased region" description="Acidic residues" evidence="1">
    <location>
        <begin position="46"/>
        <end position="65"/>
    </location>
</feature>
<reference evidence="2" key="1">
    <citation type="submission" date="2023-01" db="EMBL/GenBank/DDBJ databases">
        <title>The chitinases involved in constricting ring structure development in the nematode-trapping fungus Drechslerella dactyloides.</title>
        <authorList>
            <person name="Wang R."/>
            <person name="Zhang L."/>
            <person name="Tang P."/>
            <person name="Li S."/>
            <person name="Liang L."/>
        </authorList>
    </citation>
    <scope>NUCLEOTIDE SEQUENCE</scope>
    <source>
        <strain evidence="2">YMF1.00031</strain>
    </source>
</reference>
<dbReference type="Pfam" id="PF04090">
    <property type="entry name" value="Rrn11"/>
    <property type="match status" value="1"/>
</dbReference>
<dbReference type="GO" id="GO:0017025">
    <property type="term" value="F:TBP-class protein binding"/>
    <property type="evidence" value="ECO:0007669"/>
    <property type="project" value="TreeGrafter"/>
</dbReference>
<evidence type="ECO:0000313" key="3">
    <source>
        <dbReference type="Proteomes" id="UP001221413"/>
    </source>
</evidence>
<dbReference type="InterPro" id="IPR053029">
    <property type="entry name" value="RNA_pol_I-specific_init_factor"/>
</dbReference>
<sequence>MTSRPAFSYPVPHSTFIPLSYESVTTSGRTLKRKRTKSLATNPDGGDNDDADGPDDDSGQLQHDEDEDATHLRGVGPAATPWTPTASRALQVPTLTRTPADETAEYALDFDSIYGEKRKVLGRTLEHRIRNAGYADDITEALPPTQPVSLQAKHIDHVNTILHVCLLRRDWERAKRAFRLLLLSDPERDTKNLRLKRIWKLGVEILSWEVDHSVTEGDASSGSSDFVKRDYTKVFEYINRLIIMYPHYRHYTVGKGVNATTMMPILLHFEVLTLQERLMAALIKGPDSLGEIAGVVSGIVAATDRLKTLQETPPWIDMADLWRLRGQLHIWAADLSSSLLLDDNGYMRHRISAHRVAQKMKERGIIGWEEFLFGDQETMSDGDELPAWDLMQK</sequence>
<dbReference type="PANTHER" id="PTHR28244:SF1">
    <property type="entry name" value="RNA POLYMERASE I-SPECIFIC TRANSCRIPTION INITIATION FACTOR RRN11"/>
    <property type="match status" value="1"/>
</dbReference>
<dbReference type="GO" id="GO:0001164">
    <property type="term" value="F:RNA polymerase I core promoter sequence-specific DNA binding"/>
    <property type="evidence" value="ECO:0007669"/>
    <property type="project" value="InterPro"/>
</dbReference>
<dbReference type="GO" id="GO:0070860">
    <property type="term" value="C:RNA polymerase I core factor complex"/>
    <property type="evidence" value="ECO:0007669"/>
    <property type="project" value="TreeGrafter"/>
</dbReference>
<dbReference type="GO" id="GO:0001181">
    <property type="term" value="F:RNA polymerase I general transcription initiation factor activity"/>
    <property type="evidence" value="ECO:0007669"/>
    <property type="project" value="InterPro"/>
</dbReference>
<proteinExistence type="predicted"/>